<evidence type="ECO:0000256" key="1">
    <source>
        <dbReference type="SAM" id="MobiDB-lite"/>
    </source>
</evidence>
<sequence>MVGFYDLSDTDNDSAVEEIISQAQDAVVLDQVSAINCSAFTDDSLLPSHLETRFRNLKSFPPTKPKPNTIAKARTFSSNLSSANPQSPNFSPPKQNPDSGYTSSHEKKSFREKTKDGSLSVSASSPPSASASASSPCSDESSMSSLFKPKQKEEGSKQDSSVRSSNSPSPPRRRGCLWFFPKKKKEEEKEKKKKKSKQNWGDDLLSELGSFSRKEQQKMLKKAMKEEEKVSREAEKIVQWAKQASARFNLEDELSD</sequence>
<protein>
    <submittedName>
        <fullName evidence="2">Uncharacterized protein</fullName>
    </submittedName>
</protein>
<organism evidence="2 3">
    <name type="scientific">Glycine soja</name>
    <name type="common">Wild soybean</name>
    <dbReference type="NCBI Taxonomy" id="3848"/>
    <lineage>
        <taxon>Eukaryota</taxon>
        <taxon>Viridiplantae</taxon>
        <taxon>Streptophyta</taxon>
        <taxon>Embryophyta</taxon>
        <taxon>Tracheophyta</taxon>
        <taxon>Spermatophyta</taxon>
        <taxon>Magnoliopsida</taxon>
        <taxon>eudicotyledons</taxon>
        <taxon>Gunneridae</taxon>
        <taxon>Pentapetalae</taxon>
        <taxon>rosids</taxon>
        <taxon>fabids</taxon>
        <taxon>Fabales</taxon>
        <taxon>Fabaceae</taxon>
        <taxon>Papilionoideae</taxon>
        <taxon>50 kb inversion clade</taxon>
        <taxon>NPAAA clade</taxon>
        <taxon>indigoferoid/millettioid clade</taxon>
        <taxon>Phaseoleae</taxon>
        <taxon>Glycine</taxon>
        <taxon>Glycine subgen. Soja</taxon>
    </lineage>
</organism>
<dbReference type="Proteomes" id="UP000289340">
    <property type="component" value="Chromosome 1"/>
</dbReference>
<feature type="compositionally biased region" description="Basic and acidic residues" evidence="1">
    <location>
        <begin position="212"/>
        <end position="232"/>
    </location>
</feature>
<dbReference type="EMBL" id="QZWG01000001">
    <property type="protein sequence ID" value="RZC30064.1"/>
    <property type="molecule type" value="Genomic_DNA"/>
</dbReference>
<feature type="region of interest" description="Disordered" evidence="1">
    <location>
        <begin position="78"/>
        <end position="232"/>
    </location>
</feature>
<dbReference type="PANTHER" id="PTHR35692">
    <property type="entry name" value="F26F24.11"/>
    <property type="match status" value="1"/>
</dbReference>
<evidence type="ECO:0000313" key="3">
    <source>
        <dbReference type="Proteomes" id="UP000289340"/>
    </source>
</evidence>
<keyword evidence="3" id="KW-1185">Reference proteome</keyword>
<comment type="caution">
    <text evidence="2">The sequence shown here is derived from an EMBL/GenBank/DDBJ whole genome shotgun (WGS) entry which is preliminary data.</text>
</comment>
<evidence type="ECO:0000313" key="2">
    <source>
        <dbReference type="EMBL" id="RZC30064.1"/>
    </source>
</evidence>
<reference evidence="2 3" key="1">
    <citation type="submission" date="2018-09" db="EMBL/GenBank/DDBJ databases">
        <title>A high-quality reference genome of wild soybean provides a powerful tool to mine soybean genomes.</title>
        <authorList>
            <person name="Xie M."/>
            <person name="Chung C.Y.L."/>
            <person name="Li M.-W."/>
            <person name="Wong F.-L."/>
            <person name="Chan T.-F."/>
            <person name="Lam H.-M."/>
        </authorList>
    </citation>
    <scope>NUCLEOTIDE SEQUENCE [LARGE SCALE GENOMIC DNA]</scope>
    <source>
        <strain evidence="3">cv. W05</strain>
        <tissue evidence="2">Hypocotyl of etiolated seedlings</tissue>
    </source>
</reference>
<proteinExistence type="predicted"/>
<gene>
    <name evidence="2" type="ORF">D0Y65_001606</name>
</gene>
<feature type="compositionally biased region" description="Basic and acidic residues" evidence="1">
    <location>
        <begin position="104"/>
        <end position="116"/>
    </location>
</feature>
<dbReference type="PANTHER" id="PTHR35692:SF1">
    <property type="entry name" value="F26F24.11"/>
    <property type="match status" value="1"/>
</dbReference>
<accession>A0A445M3C6</accession>
<dbReference type="AlphaFoldDB" id="A0A445M3C6"/>
<feature type="compositionally biased region" description="Low complexity" evidence="1">
    <location>
        <begin position="118"/>
        <end position="145"/>
    </location>
</feature>
<feature type="compositionally biased region" description="Polar residues" evidence="1">
    <location>
        <begin position="78"/>
        <end position="89"/>
    </location>
</feature>
<dbReference type="Gramene" id="XM_028383802.1">
    <property type="protein sequence ID" value="XP_028239603.1"/>
    <property type="gene ID" value="LOC114418456"/>
</dbReference>
<dbReference type="SMR" id="A0A445M3C6"/>
<name>A0A445M3C6_GLYSO</name>